<evidence type="ECO:0000313" key="2">
    <source>
        <dbReference type="Proteomes" id="UP000069705"/>
    </source>
</evidence>
<sequence length="139" mass="15309">MQKLADELVGNDYGRPALCHGLHRGHIGHVCDALIRSGLDLNTWTARAITEALNADMRTTGWSWPNHIDRPGAFLAHRLRRLPQRPAQARTSAAAVTTVVDPQPPIPASAEARAAAKAYFQRNRRQSSQTSTTEHKCVL</sequence>
<protein>
    <submittedName>
        <fullName evidence="1">Rep-like protein</fullName>
    </submittedName>
</protein>
<organism evidence="1 2">
    <name type="scientific">Mycolicibacterium fortuitum subsp. acetamidolyticum</name>
    <dbReference type="NCBI Taxonomy" id="144550"/>
    <lineage>
        <taxon>Bacteria</taxon>
        <taxon>Bacillati</taxon>
        <taxon>Actinomycetota</taxon>
        <taxon>Actinomycetes</taxon>
        <taxon>Mycobacteriales</taxon>
        <taxon>Mycobacteriaceae</taxon>
        <taxon>Mycolicibacterium</taxon>
    </lineage>
</organism>
<accession>A0A124E3L6</accession>
<comment type="caution">
    <text evidence="1">The sequence shown here is derived from an EMBL/GenBank/DDBJ whole genome shotgun (WGS) entry which is preliminary data.</text>
</comment>
<reference evidence="1 2" key="1">
    <citation type="journal article" date="2016" name="Genome Announc.">
        <title>Draft Genome Sequences of Five Rapidly Growing Mycobacterium Species, M. thermoresistibile, M. fortuitum subsp. acetamidolyticum, M. canariasense, M. brisbanense, and M. novocastrense.</title>
        <authorList>
            <person name="Katahira K."/>
            <person name="Ogura Y."/>
            <person name="Gotoh Y."/>
            <person name="Hayashi T."/>
        </authorList>
    </citation>
    <scope>NUCLEOTIDE SEQUENCE [LARGE SCALE GENOMIC DNA]</scope>
    <source>
        <strain evidence="1 2">JCM6368</strain>
    </source>
</reference>
<name>A0A124E3L6_MYCFO</name>
<dbReference type="RefSeq" id="WP_061262363.1">
    <property type="nucleotide sequence ID" value="NZ_BCSZ01000007.1"/>
</dbReference>
<reference evidence="2" key="2">
    <citation type="submission" date="2016-02" db="EMBL/GenBank/DDBJ databases">
        <title>Draft genome sequence of five rapidly growing Mycobacterium species.</title>
        <authorList>
            <person name="Katahira K."/>
            <person name="Gotou Y."/>
            <person name="Iida K."/>
            <person name="Ogura Y."/>
            <person name="Hayashi T."/>
        </authorList>
    </citation>
    <scope>NUCLEOTIDE SEQUENCE [LARGE SCALE GENOMIC DNA]</scope>
    <source>
        <strain evidence="2">JCM6368</strain>
    </source>
</reference>
<dbReference type="EMBL" id="BCSZ01000007">
    <property type="protein sequence ID" value="GAT00339.1"/>
    <property type="molecule type" value="Genomic_DNA"/>
</dbReference>
<dbReference type="Proteomes" id="UP000069705">
    <property type="component" value="Unassembled WGS sequence"/>
</dbReference>
<gene>
    <name evidence="1" type="ORF">RMCFA_0453</name>
</gene>
<proteinExistence type="predicted"/>
<evidence type="ECO:0000313" key="1">
    <source>
        <dbReference type="EMBL" id="GAT00339.1"/>
    </source>
</evidence>
<dbReference type="AlphaFoldDB" id="A0A124E3L6"/>